<dbReference type="InterPro" id="IPR011701">
    <property type="entry name" value="MFS"/>
</dbReference>
<dbReference type="Proteomes" id="UP000179352">
    <property type="component" value="Unassembled WGS sequence"/>
</dbReference>
<dbReference type="STRING" id="1801770.A3A01_01525"/>
<feature type="transmembrane region" description="Helical" evidence="4">
    <location>
        <begin position="93"/>
        <end position="115"/>
    </location>
</feature>
<dbReference type="SUPFAM" id="SSF103473">
    <property type="entry name" value="MFS general substrate transporter"/>
    <property type="match status" value="1"/>
</dbReference>
<comment type="caution">
    <text evidence="6">The sequence shown here is derived from an EMBL/GenBank/DDBJ whole genome shotgun (WGS) entry which is preliminary data.</text>
</comment>
<dbReference type="PROSITE" id="PS50850">
    <property type="entry name" value="MFS"/>
    <property type="match status" value="1"/>
</dbReference>
<feature type="transmembrane region" description="Helical" evidence="4">
    <location>
        <begin position="157"/>
        <end position="177"/>
    </location>
</feature>
<organism evidence="6 7">
    <name type="scientific">Candidatus Nomurabacteria bacterium RIFCSPLOWO2_01_FULL_39_17</name>
    <dbReference type="NCBI Taxonomy" id="1801770"/>
    <lineage>
        <taxon>Bacteria</taxon>
        <taxon>Candidatus Nomuraibacteriota</taxon>
    </lineage>
</organism>
<dbReference type="EMBL" id="MFUU01000011">
    <property type="protein sequence ID" value="OGI86052.1"/>
    <property type="molecule type" value="Genomic_DNA"/>
</dbReference>
<evidence type="ECO:0000313" key="6">
    <source>
        <dbReference type="EMBL" id="OGI86052.1"/>
    </source>
</evidence>
<feature type="transmembrane region" description="Helical" evidence="4">
    <location>
        <begin position="7"/>
        <end position="25"/>
    </location>
</feature>
<dbReference type="Pfam" id="PF07690">
    <property type="entry name" value="MFS_1"/>
    <property type="match status" value="2"/>
</dbReference>
<proteinExistence type="predicted"/>
<dbReference type="InterPro" id="IPR052528">
    <property type="entry name" value="Sugar_transport-like"/>
</dbReference>
<name>A0A1F6WVZ8_9BACT</name>
<feature type="transmembrane region" description="Helical" evidence="4">
    <location>
        <begin position="269"/>
        <end position="287"/>
    </location>
</feature>
<feature type="domain" description="Major facilitator superfamily (MFS) profile" evidence="5">
    <location>
        <begin position="4"/>
        <end position="382"/>
    </location>
</feature>
<dbReference type="AlphaFoldDB" id="A0A1F6WVZ8"/>
<evidence type="ECO:0000256" key="2">
    <source>
        <dbReference type="ARBA" id="ARBA00022989"/>
    </source>
</evidence>
<dbReference type="GO" id="GO:0022857">
    <property type="term" value="F:transmembrane transporter activity"/>
    <property type="evidence" value="ECO:0007669"/>
    <property type="project" value="InterPro"/>
</dbReference>
<dbReference type="PANTHER" id="PTHR23526">
    <property type="entry name" value="INTEGRAL MEMBRANE TRANSPORT PROTEIN-RELATED"/>
    <property type="match status" value="1"/>
</dbReference>
<evidence type="ECO:0000256" key="4">
    <source>
        <dbReference type="SAM" id="Phobius"/>
    </source>
</evidence>
<feature type="transmembrane region" description="Helical" evidence="4">
    <location>
        <begin position="331"/>
        <end position="353"/>
    </location>
</feature>
<feature type="transmembrane region" description="Helical" evidence="4">
    <location>
        <begin position="293"/>
        <end position="311"/>
    </location>
</feature>
<keyword evidence="3 4" id="KW-0472">Membrane</keyword>
<feature type="transmembrane region" description="Helical" evidence="4">
    <location>
        <begin position="359"/>
        <end position="378"/>
    </location>
</feature>
<evidence type="ECO:0000259" key="5">
    <source>
        <dbReference type="PROSITE" id="PS50850"/>
    </source>
</evidence>
<feature type="transmembrane region" description="Helical" evidence="4">
    <location>
        <begin position="68"/>
        <end position="87"/>
    </location>
</feature>
<reference evidence="6 7" key="1">
    <citation type="journal article" date="2016" name="Nat. Commun.">
        <title>Thousands of microbial genomes shed light on interconnected biogeochemical processes in an aquifer system.</title>
        <authorList>
            <person name="Anantharaman K."/>
            <person name="Brown C.T."/>
            <person name="Hug L.A."/>
            <person name="Sharon I."/>
            <person name="Castelle C.J."/>
            <person name="Probst A.J."/>
            <person name="Thomas B.C."/>
            <person name="Singh A."/>
            <person name="Wilkins M.J."/>
            <person name="Karaoz U."/>
            <person name="Brodie E.L."/>
            <person name="Williams K.H."/>
            <person name="Hubbard S.S."/>
            <person name="Banfield J.F."/>
        </authorList>
    </citation>
    <scope>NUCLEOTIDE SEQUENCE [LARGE SCALE GENOMIC DNA]</scope>
</reference>
<feature type="transmembrane region" description="Helical" evidence="4">
    <location>
        <begin position="206"/>
        <end position="227"/>
    </location>
</feature>
<feature type="transmembrane region" description="Helical" evidence="4">
    <location>
        <begin position="127"/>
        <end position="151"/>
    </location>
</feature>
<dbReference type="Gene3D" id="1.20.1250.20">
    <property type="entry name" value="MFS general substrate transporter like domains"/>
    <property type="match status" value="2"/>
</dbReference>
<feature type="transmembrane region" description="Helical" evidence="4">
    <location>
        <begin position="239"/>
        <end position="257"/>
    </location>
</feature>
<dbReference type="PANTHER" id="PTHR23526:SF4">
    <property type="entry name" value="INTEGRAL MEMBRANE TRANSPORT PROTEIN"/>
    <property type="match status" value="1"/>
</dbReference>
<evidence type="ECO:0000313" key="7">
    <source>
        <dbReference type="Proteomes" id="UP000179352"/>
    </source>
</evidence>
<dbReference type="InterPro" id="IPR020846">
    <property type="entry name" value="MFS_dom"/>
</dbReference>
<protein>
    <recommendedName>
        <fullName evidence="5">Major facilitator superfamily (MFS) profile domain-containing protein</fullName>
    </recommendedName>
</protein>
<evidence type="ECO:0000256" key="1">
    <source>
        <dbReference type="ARBA" id="ARBA00022692"/>
    </source>
</evidence>
<feature type="transmembrane region" description="Helical" evidence="4">
    <location>
        <begin position="37"/>
        <end position="56"/>
    </location>
</feature>
<accession>A0A1F6WVZ8</accession>
<evidence type="ECO:0000256" key="3">
    <source>
        <dbReference type="ARBA" id="ARBA00023136"/>
    </source>
</evidence>
<keyword evidence="2 4" id="KW-1133">Transmembrane helix</keyword>
<keyword evidence="1 4" id="KW-0812">Transmembrane</keyword>
<sequence length="382" mass="44154">MKIKRTIIYLAGFLFSIPLALTSYINSSFLENFVNKYYLSALYIVASIITILGLMEMPRILTRIGNRLTSLVFSLLLFFALILLAFADSSYVVIFAFILYFTTGNILIASLDIFIEDFSSNSSIGRFRGFYMTIMNLAWVIAQMISGSIIAKSSFTGIYLLSSIFMLLVAFIFIFFLSNFKDPQYKKVPVWKTIKFFARNKHVSKIYFLNLILKFFYAWMVIYMPIYLHEYLFFGWEKIGIIFTIMLLPFVFLSYPLGELSDKIGEKKMLIYGFLISAFFTFLIPLISEPKLWLWAGILFATRVGAATIEVMSESYFFKVETEENADAISFFRNTTPIAYIIAPLCAISVFYFVPSFKYLFFVLSAIMFTGLFISFRLRDVK</sequence>
<gene>
    <name evidence="6" type="ORF">A3A01_01525</name>
</gene>
<dbReference type="InterPro" id="IPR036259">
    <property type="entry name" value="MFS_trans_sf"/>
</dbReference>